<feature type="transmembrane region" description="Helical" evidence="1">
    <location>
        <begin position="58"/>
        <end position="75"/>
    </location>
</feature>
<keyword evidence="1" id="KW-0472">Membrane</keyword>
<evidence type="ECO:0000313" key="4">
    <source>
        <dbReference type="Proteomes" id="UP000728106"/>
    </source>
</evidence>
<dbReference type="RefSeq" id="WP_003609671.1">
    <property type="nucleotide sequence ID" value="NZ_ALXH01000144.1"/>
</dbReference>
<dbReference type="Proteomes" id="UP000728106">
    <property type="component" value="Unassembled WGS sequence"/>
</dbReference>
<evidence type="ECO:0000256" key="1">
    <source>
        <dbReference type="SAM" id="Phobius"/>
    </source>
</evidence>
<evidence type="ECO:0000313" key="3">
    <source>
        <dbReference type="EMBL" id="MBJ7639496.1"/>
    </source>
</evidence>
<protein>
    <recommendedName>
        <fullName evidence="5">5-bromo-4-chloroindolyl phosphate hydrolase</fullName>
    </recommendedName>
</protein>
<keyword evidence="1" id="KW-1133">Transmembrane helix</keyword>
<gene>
    <name evidence="3" type="ORF">HAU20_08890</name>
    <name evidence="2" type="ORF">HAU43_09010</name>
</gene>
<dbReference type="EMBL" id="JAAOCX010000012">
    <property type="protein sequence ID" value="MBJ7633217.1"/>
    <property type="molecule type" value="Genomic_DNA"/>
</dbReference>
<accession>A0A4Z0RH97</accession>
<organism evidence="3 4">
    <name type="scientific">Weissella confusa</name>
    <name type="common">Lactobacillus confusus</name>
    <dbReference type="NCBI Taxonomy" id="1583"/>
    <lineage>
        <taxon>Bacteria</taxon>
        <taxon>Bacillati</taxon>
        <taxon>Bacillota</taxon>
        <taxon>Bacilli</taxon>
        <taxon>Lactobacillales</taxon>
        <taxon>Lactobacillaceae</taxon>
        <taxon>Weissella</taxon>
    </lineage>
</organism>
<reference evidence="3" key="1">
    <citation type="submission" date="2020-02" db="EMBL/GenBank/DDBJ databases">
        <authorList>
            <person name="Fontana A."/>
            <person name="Patrone V."/>
            <person name="Morelli L."/>
        </authorList>
    </citation>
    <scope>NUCLEOTIDE SEQUENCE</scope>
    <source>
        <strain evidence="2">CCUG 30943</strain>
        <strain evidence="3">CCUG 43002</strain>
    </source>
</reference>
<comment type="caution">
    <text evidence="3">The sequence shown here is derived from an EMBL/GenBank/DDBJ whole genome shotgun (WGS) entry which is preliminary data.</text>
</comment>
<dbReference type="Pfam" id="PF10112">
    <property type="entry name" value="Halogen_Hydrol"/>
    <property type="match status" value="1"/>
</dbReference>
<reference evidence="3 4" key="2">
    <citation type="journal article" date="2021" name="Int. J. Food Microbiol.">
        <title>Safety demonstration of a microbial species for use in the food chain: Weissella confusa.</title>
        <authorList>
            <person name="Bourdichon F."/>
            <person name="Patrone V."/>
            <person name="Fontana A."/>
            <person name="Milani G."/>
            <person name="Morelli L."/>
        </authorList>
    </citation>
    <scope>NUCLEOTIDE SEQUENCE [LARGE SCALE GENOMIC DNA]</scope>
    <source>
        <strain evidence="2">CCUG 30943</strain>
        <strain evidence="3 4">CCUG 43002</strain>
    </source>
</reference>
<dbReference type="EMBL" id="JAAOCP010000011">
    <property type="protein sequence ID" value="MBJ7639496.1"/>
    <property type="molecule type" value="Genomic_DNA"/>
</dbReference>
<evidence type="ECO:0000313" key="2">
    <source>
        <dbReference type="EMBL" id="MBJ7633217.1"/>
    </source>
</evidence>
<feature type="transmembrane region" description="Helical" evidence="1">
    <location>
        <begin position="21"/>
        <end position="52"/>
    </location>
</feature>
<keyword evidence="4" id="KW-1185">Reference proteome</keyword>
<dbReference type="InterPro" id="IPR018770">
    <property type="entry name" value="ChloroindolylP_hydrolase"/>
</dbReference>
<dbReference type="AlphaFoldDB" id="A0A4Z0RH97"/>
<name>A0A4Z0RH97_WEICO</name>
<proteinExistence type="predicted"/>
<keyword evidence="1" id="KW-0812">Transmembrane</keyword>
<dbReference type="Proteomes" id="UP000808038">
    <property type="component" value="Unassembled WGS sequence"/>
</dbReference>
<sequence>MLLNLRTLTAVELRRNKLIAVFLMGALGLELTTVAPRASVVILVGAVMAGILPNDKVAVLWLMPATLLVGVLFLTQPTWQMKGIFAVVVLLARFGLLQDKPIVQSATLPTKYTYDLTGLSRKDKQAFQTAFATGYNDIQIINDLVKADAQLQAIADRYQFELFTDNIMATLAEKPERLVLADEFLYNHVPNVLKIIRIYMTVQKQTAVSQFADEQLEQAQNTLVALFKEIKVDYHVLTQVDSQALSEQIAIAQQTMYNRN</sequence>
<evidence type="ECO:0008006" key="5">
    <source>
        <dbReference type="Google" id="ProtNLM"/>
    </source>
</evidence>